<keyword evidence="1" id="KW-1133">Transmembrane helix</keyword>
<dbReference type="AlphaFoldDB" id="A0A7M2WPT5"/>
<evidence type="ECO:0000313" key="3">
    <source>
        <dbReference type="Proteomes" id="UP000593765"/>
    </source>
</evidence>
<dbReference type="KEGG" id="hbs:IPV69_14695"/>
<reference evidence="2 3" key="1">
    <citation type="submission" date="2020-10" db="EMBL/GenBank/DDBJ databases">
        <title>Wide distribution of Phycisphaera-like planctomycetes from WD2101 soil group in peatlands and genome analysis of the first cultivated representative.</title>
        <authorList>
            <person name="Dedysh S.N."/>
            <person name="Beletsky A.V."/>
            <person name="Ivanova A."/>
            <person name="Kulichevskaya I.S."/>
            <person name="Suzina N.E."/>
            <person name="Philippov D.A."/>
            <person name="Rakitin A.L."/>
            <person name="Mardanov A.V."/>
            <person name="Ravin N.V."/>
        </authorList>
    </citation>
    <scope>NUCLEOTIDE SEQUENCE [LARGE SCALE GENOMIC DNA]</scope>
    <source>
        <strain evidence="2 3">M1803</strain>
    </source>
</reference>
<organism evidence="2 3">
    <name type="scientific">Humisphaera borealis</name>
    <dbReference type="NCBI Taxonomy" id="2807512"/>
    <lineage>
        <taxon>Bacteria</taxon>
        <taxon>Pseudomonadati</taxon>
        <taxon>Planctomycetota</taxon>
        <taxon>Phycisphaerae</taxon>
        <taxon>Tepidisphaerales</taxon>
        <taxon>Tepidisphaeraceae</taxon>
        <taxon>Humisphaera</taxon>
    </lineage>
</organism>
<sequence length="153" mass="17266">MIPTPAPPKPSPWNKPASPTHVIWFVFAAISATQISQFEEGRTNGRGAFLFMVFVTPLLLQVAVYLAANLLFRVWNLEGVCLYLLLTPAVILLVLQWRLYTLDPGFPRPRDRWDMFEALRWATGLSIGWVMILAGGLLVRCLKLVMQARSIGR</sequence>
<dbReference type="EMBL" id="CP063458">
    <property type="protein sequence ID" value="QOV87537.1"/>
    <property type="molecule type" value="Genomic_DNA"/>
</dbReference>
<protein>
    <recommendedName>
        <fullName evidence="4">Transmembrane protein</fullName>
    </recommendedName>
</protein>
<dbReference type="Proteomes" id="UP000593765">
    <property type="component" value="Chromosome"/>
</dbReference>
<feature type="transmembrane region" description="Helical" evidence="1">
    <location>
        <begin position="48"/>
        <end position="68"/>
    </location>
</feature>
<gene>
    <name evidence="2" type="ORF">IPV69_14695</name>
</gene>
<keyword evidence="1" id="KW-0812">Transmembrane</keyword>
<evidence type="ECO:0000313" key="2">
    <source>
        <dbReference type="EMBL" id="QOV87537.1"/>
    </source>
</evidence>
<name>A0A7M2WPT5_9BACT</name>
<dbReference type="RefSeq" id="WP_206290442.1">
    <property type="nucleotide sequence ID" value="NZ_CP063458.1"/>
</dbReference>
<proteinExistence type="predicted"/>
<keyword evidence="1" id="KW-0472">Membrane</keyword>
<feature type="transmembrane region" description="Helical" evidence="1">
    <location>
        <begin position="119"/>
        <end position="139"/>
    </location>
</feature>
<evidence type="ECO:0000256" key="1">
    <source>
        <dbReference type="SAM" id="Phobius"/>
    </source>
</evidence>
<keyword evidence="3" id="KW-1185">Reference proteome</keyword>
<accession>A0A7M2WPT5</accession>
<evidence type="ECO:0008006" key="4">
    <source>
        <dbReference type="Google" id="ProtNLM"/>
    </source>
</evidence>
<feature type="transmembrane region" description="Helical" evidence="1">
    <location>
        <begin position="80"/>
        <end position="99"/>
    </location>
</feature>